<proteinExistence type="inferred from homology"/>
<organism evidence="7 8">
    <name type="scientific">Polyplax serrata</name>
    <name type="common">Common mouse louse</name>
    <dbReference type="NCBI Taxonomy" id="468196"/>
    <lineage>
        <taxon>Eukaryota</taxon>
        <taxon>Metazoa</taxon>
        <taxon>Ecdysozoa</taxon>
        <taxon>Arthropoda</taxon>
        <taxon>Hexapoda</taxon>
        <taxon>Insecta</taxon>
        <taxon>Pterygota</taxon>
        <taxon>Neoptera</taxon>
        <taxon>Paraneoptera</taxon>
        <taxon>Psocodea</taxon>
        <taxon>Troctomorpha</taxon>
        <taxon>Phthiraptera</taxon>
        <taxon>Anoplura</taxon>
        <taxon>Polyplacidae</taxon>
        <taxon>Polyplax</taxon>
    </lineage>
</organism>
<protein>
    <submittedName>
        <fullName evidence="7">Uncharacterized protein</fullName>
    </submittedName>
</protein>
<comment type="caution">
    <text evidence="7">The sequence shown here is derived from an EMBL/GenBank/DDBJ whole genome shotgun (WGS) entry which is preliminary data.</text>
</comment>
<dbReference type="Gene3D" id="3.90.780.10">
    <property type="entry name" value="5'-Nucleotidase, C-terminal domain"/>
    <property type="match status" value="1"/>
</dbReference>
<dbReference type="InterPro" id="IPR041821">
    <property type="entry name" value="CG11883_N"/>
</dbReference>
<dbReference type="EMBL" id="JAWJWF010000047">
    <property type="protein sequence ID" value="KAK6622548.1"/>
    <property type="molecule type" value="Genomic_DNA"/>
</dbReference>
<dbReference type="CDD" id="cd07406">
    <property type="entry name" value="MPP_CG11883_N"/>
    <property type="match status" value="1"/>
</dbReference>
<keyword evidence="8" id="KW-1185">Reference proteome</keyword>
<evidence type="ECO:0000313" key="7">
    <source>
        <dbReference type="EMBL" id="KAK6622548.1"/>
    </source>
</evidence>
<keyword evidence="3" id="KW-0547">Nucleotide-binding</keyword>
<dbReference type="InterPro" id="IPR006179">
    <property type="entry name" value="5_nucleotidase/apyrase"/>
</dbReference>
<evidence type="ECO:0000313" key="8">
    <source>
        <dbReference type="Proteomes" id="UP001359485"/>
    </source>
</evidence>
<feature type="region of interest" description="Disordered" evidence="4">
    <location>
        <begin position="572"/>
        <end position="596"/>
    </location>
</feature>
<evidence type="ECO:0000259" key="5">
    <source>
        <dbReference type="Pfam" id="PF00149"/>
    </source>
</evidence>
<evidence type="ECO:0000256" key="1">
    <source>
        <dbReference type="ARBA" id="ARBA00006654"/>
    </source>
</evidence>
<dbReference type="SUPFAM" id="SSF56300">
    <property type="entry name" value="Metallo-dependent phosphatases"/>
    <property type="match status" value="1"/>
</dbReference>
<feature type="domain" description="Calcineurin-like phosphoesterase" evidence="5">
    <location>
        <begin position="72"/>
        <end position="276"/>
    </location>
</feature>
<dbReference type="Proteomes" id="UP001359485">
    <property type="component" value="Unassembled WGS sequence"/>
</dbReference>
<reference evidence="7 8" key="1">
    <citation type="submission" date="2023-09" db="EMBL/GenBank/DDBJ databases">
        <title>Genomes of two closely related lineages of the louse Polyplax serrata with different host specificities.</title>
        <authorList>
            <person name="Martinu J."/>
            <person name="Tarabai H."/>
            <person name="Stefka J."/>
            <person name="Hypsa V."/>
        </authorList>
    </citation>
    <scope>NUCLEOTIDE SEQUENCE [LARGE SCALE GENOMIC DNA]</scope>
    <source>
        <strain evidence="7">98ZLc_SE</strain>
    </source>
</reference>
<dbReference type="PANTHER" id="PTHR11575">
    <property type="entry name" value="5'-NUCLEOTIDASE-RELATED"/>
    <property type="match status" value="1"/>
</dbReference>
<evidence type="ECO:0000256" key="2">
    <source>
        <dbReference type="ARBA" id="ARBA00022729"/>
    </source>
</evidence>
<evidence type="ECO:0000256" key="4">
    <source>
        <dbReference type="SAM" id="MobiDB-lite"/>
    </source>
</evidence>
<sequence>MASFAAQAAIRSKWSDLIESTPLEIPGEVTSGVRSVVGWLKQASLEVRQAGKRTFGALSGSMTQSEGNNIITILHYNDTYNIESRNVEPVGGAARFSTAMKSFNYLNPLVLFSGDIFSPSMLSTVTKGEQMVAVLNELNTHCAVFGNHDFDFGLEILSQYVQQTTCPWLMSNVLDNETGRPLGDGKISHAINWQGQKIGFIGLVEKEWLDTLATVNPEQITFIDYIEAGEKLALQLKKEGCNYIIALTHMRTPNDINLAEKVNDIDLILGGHDHVYEVLKINNKHIVKSGTDFRQFSKISLDFGSPVPLVSVEEVNVSSSYKEDPIMVKLLEKYTGMFEGKLQEILGVFAVPLEGRFESIRTGETNLGNWVCDVVLAATNADCVILNSGTFRSDTVHAAGNFTLGDLVHVIPMMDPLVLLSVTGEQLLRALENGVSAYPKLEGRFPQVAGLSFAFDREKPPYSRIDRHLVRVGDEYLDLNSTYRLATKTYLYQGCDGYDVLRNGKLLMDEETTPELGLAIRNHFQAINMKLGKTGRHSKHRQSLVTLSRRHSLVRTLDAGDGPPVLRDSIGKASVSPSNKHMSNNRSNSSSVKTRLSRRASFDDLEQESCELTPRVEGRIVLLTDEKRKELLEQRKRFETDSVIPEIDAEDV</sequence>
<dbReference type="SUPFAM" id="SSF55816">
    <property type="entry name" value="5'-nucleotidase (syn. UDP-sugar hydrolase), C-terminal domain"/>
    <property type="match status" value="1"/>
</dbReference>
<accession>A0ABR1APE7</accession>
<dbReference type="InterPro" id="IPR029052">
    <property type="entry name" value="Metallo-depent_PP-like"/>
</dbReference>
<name>A0ABR1APE7_POLSC</name>
<dbReference type="PANTHER" id="PTHR11575:SF48">
    <property type="entry name" value="5'-NUCLEOTIDASE"/>
    <property type="match status" value="1"/>
</dbReference>
<dbReference type="InterPro" id="IPR036907">
    <property type="entry name" value="5'-Nucleotdase_C_sf"/>
</dbReference>
<feature type="domain" description="5'-Nucleotidase C-terminal" evidence="6">
    <location>
        <begin position="356"/>
        <end position="501"/>
    </location>
</feature>
<dbReference type="PRINTS" id="PR01607">
    <property type="entry name" value="APYRASEFAMLY"/>
</dbReference>
<comment type="similarity">
    <text evidence="1 3">Belongs to the 5'-nucleotidase family.</text>
</comment>
<evidence type="ECO:0000256" key="3">
    <source>
        <dbReference type="RuleBase" id="RU362119"/>
    </source>
</evidence>
<dbReference type="Pfam" id="PF00149">
    <property type="entry name" value="Metallophos"/>
    <property type="match status" value="1"/>
</dbReference>
<feature type="compositionally biased region" description="Polar residues" evidence="4">
    <location>
        <begin position="575"/>
        <end position="594"/>
    </location>
</feature>
<dbReference type="Pfam" id="PF02872">
    <property type="entry name" value="5_nucleotid_C"/>
    <property type="match status" value="1"/>
</dbReference>
<dbReference type="InterPro" id="IPR004843">
    <property type="entry name" value="Calcineurin-like_PHP"/>
</dbReference>
<dbReference type="InterPro" id="IPR008334">
    <property type="entry name" value="5'-Nucleotdase_C"/>
</dbReference>
<evidence type="ECO:0000259" key="6">
    <source>
        <dbReference type="Pfam" id="PF02872"/>
    </source>
</evidence>
<gene>
    <name evidence="7" type="ORF">RUM44_002360</name>
</gene>
<keyword evidence="3" id="KW-0378">Hydrolase</keyword>
<dbReference type="Gene3D" id="3.60.21.10">
    <property type="match status" value="1"/>
</dbReference>
<keyword evidence="2" id="KW-0732">Signal</keyword>